<sequence length="83" mass="8562">MTEELGELDHIKRVVKLTGFVNCVDTFTAQPGVINGASDTVAAIFGDKGKHARSAVGTNALPLNVAVEIEAIVEVEAGAPSLS</sequence>
<name>A0AAD9LDA3_9STRA</name>
<comment type="caution">
    <text evidence="1">The sequence shown here is derived from an EMBL/GenBank/DDBJ whole genome shotgun (WGS) entry which is preliminary data.</text>
</comment>
<keyword evidence="2" id="KW-1185">Reference proteome</keyword>
<dbReference type="Pfam" id="PF01042">
    <property type="entry name" value="Ribonuc_L-PSP"/>
    <property type="match status" value="1"/>
</dbReference>
<organism evidence="1 2">
    <name type="scientific">Phytophthora citrophthora</name>
    <dbReference type="NCBI Taxonomy" id="4793"/>
    <lineage>
        <taxon>Eukaryota</taxon>
        <taxon>Sar</taxon>
        <taxon>Stramenopiles</taxon>
        <taxon>Oomycota</taxon>
        <taxon>Peronosporomycetes</taxon>
        <taxon>Peronosporales</taxon>
        <taxon>Peronosporaceae</taxon>
        <taxon>Phytophthora</taxon>
    </lineage>
</organism>
<dbReference type="PANTHER" id="PTHR43760">
    <property type="entry name" value="ENDORIBONUCLEASE-RELATED"/>
    <property type="match status" value="1"/>
</dbReference>
<dbReference type="PANTHER" id="PTHR43760:SF1">
    <property type="entry name" value="ENDORIBONUCLEASE L-PSP_CHORISMATE MUTASE-LIKE DOMAIN-CONTAINING PROTEIN"/>
    <property type="match status" value="1"/>
</dbReference>
<dbReference type="InterPro" id="IPR013813">
    <property type="entry name" value="Endoribo_LPSP/chorism_mut-like"/>
</dbReference>
<protein>
    <submittedName>
        <fullName evidence="1">Protein TCP17</fullName>
    </submittedName>
</protein>
<evidence type="ECO:0000313" key="2">
    <source>
        <dbReference type="Proteomes" id="UP001259832"/>
    </source>
</evidence>
<dbReference type="InterPro" id="IPR006175">
    <property type="entry name" value="YjgF/YER057c/UK114"/>
</dbReference>
<gene>
    <name evidence="1" type="ORF">P3T76_013173</name>
</gene>
<reference evidence="1" key="1">
    <citation type="submission" date="2023-08" db="EMBL/GenBank/DDBJ databases">
        <title>Reference Genome Resource for the Citrus Pathogen Phytophthora citrophthora.</title>
        <authorList>
            <person name="Moller H."/>
            <person name="Coetzee B."/>
            <person name="Rose L.J."/>
            <person name="Van Niekerk J.M."/>
        </authorList>
    </citation>
    <scope>NUCLEOTIDE SEQUENCE</scope>
    <source>
        <strain evidence="1">STE-U-9442</strain>
    </source>
</reference>
<evidence type="ECO:0000313" key="1">
    <source>
        <dbReference type="EMBL" id="KAK1931417.1"/>
    </source>
</evidence>
<dbReference type="CDD" id="cd02199">
    <property type="entry name" value="YjgF_YER057c_UK114_like_1"/>
    <property type="match status" value="1"/>
</dbReference>
<dbReference type="SUPFAM" id="SSF55298">
    <property type="entry name" value="YjgF-like"/>
    <property type="match status" value="1"/>
</dbReference>
<dbReference type="EMBL" id="JASMQC010000034">
    <property type="protein sequence ID" value="KAK1931417.1"/>
    <property type="molecule type" value="Genomic_DNA"/>
</dbReference>
<accession>A0AAD9LDA3</accession>
<dbReference type="Gene3D" id="3.30.1330.40">
    <property type="entry name" value="RutC-like"/>
    <property type="match status" value="1"/>
</dbReference>
<proteinExistence type="predicted"/>
<dbReference type="AlphaFoldDB" id="A0AAD9LDA3"/>
<dbReference type="Proteomes" id="UP001259832">
    <property type="component" value="Unassembled WGS sequence"/>
</dbReference>
<dbReference type="InterPro" id="IPR035959">
    <property type="entry name" value="RutC-like_sf"/>
</dbReference>